<sequence>MLEEAGVDCFDVSAGIYDSIEWIYTLQGVSPGSLISLAETVKKNTSKPVIGVSRLGWDLKYAEKILKENKVDLVAIGRSLLADPHLPKKYFLGKVDEIVPCIACNECVAMENKGWQLHCAVNPLLSNEYLNLFKTKNDKKSVIIIGGGPSGMQCAITASQLGHIVTIIESSNKLGGQLNAASAPFYKSKEIGALKDYLERQVKKHSIKVFLNTKFGKDTLDNLKPDIVILAVGARPKVYEFTGTENSVSAYDVLYAKNIKIGNKVIVIGSSGVGIDVALYLKDNNDEREVLVLEKDDKIGGDVNEFLRRHTLEMARQKSIEFKTGYKVIDIKPGMVSSLTYRGIEELKCDSVIYACGFESRKTDEIEEILNNKNIRYLKIGSAIEAGTIFEATQSGFWAAMDI</sequence>
<evidence type="ECO:0000256" key="7">
    <source>
        <dbReference type="ARBA" id="ARBA00023002"/>
    </source>
</evidence>
<proteinExistence type="inferred from homology"/>
<dbReference type="Gene3D" id="3.50.50.60">
    <property type="entry name" value="FAD/NAD(P)-binding domain"/>
    <property type="match status" value="1"/>
</dbReference>
<dbReference type="PRINTS" id="PR00469">
    <property type="entry name" value="PNDRDTASEII"/>
</dbReference>
<dbReference type="InterPro" id="IPR023753">
    <property type="entry name" value="FAD/NAD-binding_dom"/>
</dbReference>
<dbReference type="EC" id="1.-.-.-" evidence="12"/>
<dbReference type="Pfam" id="PF00724">
    <property type="entry name" value="Oxidored_FMN"/>
    <property type="match status" value="1"/>
</dbReference>
<keyword evidence="4" id="KW-0285">Flavoprotein</keyword>
<keyword evidence="5" id="KW-0288">FMN</keyword>
<evidence type="ECO:0000256" key="6">
    <source>
        <dbReference type="ARBA" id="ARBA00022723"/>
    </source>
</evidence>
<organism evidence="12">
    <name type="scientific">bioreactor metagenome</name>
    <dbReference type="NCBI Taxonomy" id="1076179"/>
    <lineage>
        <taxon>unclassified sequences</taxon>
        <taxon>metagenomes</taxon>
        <taxon>ecological metagenomes</taxon>
    </lineage>
</organism>
<dbReference type="GO" id="GO:0016491">
    <property type="term" value="F:oxidoreductase activity"/>
    <property type="evidence" value="ECO:0007669"/>
    <property type="project" value="UniProtKB-KW"/>
</dbReference>
<feature type="domain" description="NADH:flavin oxidoreductase/NADH oxidase N-terminal" evidence="10">
    <location>
        <begin position="38"/>
        <end position="89"/>
    </location>
</feature>
<comment type="caution">
    <text evidence="12">The sequence shown here is derived from an EMBL/GenBank/DDBJ whole genome shotgun (WGS) entry which is preliminary data.</text>
</comment>
<gene>
    <name evidence="12" type="ORF">SDC9_127954</name>
</gene>
<dbReference type="InterPro" id="IPR013785">
    <property type="entry name" value="Aldolase_TIM"/>
</dbReference>
<evidence type="ECO:0000256" key="8">
    <source>
        <dbReference type="ARBA" id="ARBA00023004"/>
    </source>
</evidence>
<dbReference type="GO" id="GO:0046872">
    <property type="term" value="F:metal ion binding"/>
    <property type="evidence" value="ECO:0007669"/>
    <property type="project" value="UniProtKB-KW"/>
</dbReference>
<dbReference type="PANTHER" id="PTHR42917">
    <property type="entry name" value="2,4-DIENOYL-COA REDUCTASE"/>
    <property type="match status" value="1"/>
</dbReference>
<evidence type="ECO:0000256" key="5">
    <source>
        <dbReference type="ARBA" id="ARBA00022643"/>
    </source>
</evidence>
<accession>A0A645CVI7</accession>
<comment type="cofactor">
    <cofactor evidence="2">
        <name>[4Fe-4S] cluster</name>
        <dbReference type="ChEBI" id="CHEBI:49883"/>
    </cofactor>
</comment>
<keyword evidence="6" id="KW-0479">Metal-binding</keyword>
<comment type="cofactor">
    <cofactor evidence="1">
        <name>FMN</name>
        <dbReference type="ChEBI" id="CHEBI:58210"/>
    </cofactor>
</comment>
<evidence type="ECO:0000256" key="4">
    <source>
        <dbReference type="ARBA" id="ARBA00022630"/>
    </source>
</evidence>
<dbReference type="Gene3D" id="3.20.20.70">
    <property type="entry name" value="Aldolase class I"/>
    <property type="match status" value="1"/>
</dbReference>
<reference evidence="12" key="1">
    <citation type="submission" date="2019-08" db="EMBL/GenBank/DDBJ databases">
        <authorList>
            <person name="Kucharzyk K."/>
            <person name="Murdoch R.W."/>
            <person name="Higgins S."/>
            <person name="Loffler F."/>
        </authorList>
    </citation>
    <scope>NUCLEOTIDE SEQUENCE</scope>
</reference>
<dbReference type="GO" id="GO:0051536">
    <property type="term" value="F:iron-sulfur cluster binding"/>
    <property type="evidence" value="ECO:0007669"/>
    <property type="project" value="UniProtKB-KW"/>
</dbReference>
<dbReference type="Gene3D" id="3.40.50.720">
    <property type="entry name" value="NAD(P)-binding Rossmann-like Domain"/>
    <property type="match status" value="1"/>
</dbReference>
<comment type="similarity">
    <text evidence="3">In the N-terminal section; belongs to the NADH:flavin oxidoreductase/NADH oxidase family.</text>
</comment>
<evidence type="ECO:0000256" key="2">
    <source>
        <dbReference type="ARBA" id="ARBA00001966"/>
    </source>
</evidence>
<evidence type="ECO:0000256" key="1">
    <source>
        <dbReference type="ARBA" id="ARBA00001917"/>
    </source>
</evidence>
<dbReference type="PANTHER" id="PTHR42917:SF2">
    <property type="entry name" value="2,4-DIENOYL-COA REDUCTASE [(2E)-ENOYL-COA-PRODUCING]"/>
    <property type="match status" value="1"/>
</dbReference>
<dbReference type="AlphaFoldDB" id="A0A645CVI7"/>
<evidence type="ECO:0000259" key="11">
    <source>
        <dbReference type="Pfam" id="PF07992"/>
    </source>
</evidence>
<evidence type="ECO:0000256" key="9">
    <source>
        <dbReference type="ARBA" id="ARBA00023014"/>
    </source>
</evidence>
<keyword evidence="9" id="KW-0411">Iron-sulfur</keyword>
<dbReference type="PRINTS" id="PR00368">
    <property type="entry name" value="FADPNR"/>
</dbReference>
<dbReference type="EMBL" id="VSSQ01030383">
    <property type="protein sequence ID" value="MPM80903.1"/>
    <property type="molecule type" value="Genomic_DNA"/>
</dbReference>
<name>A0A645CVI7_9ZZZZ</name>
<feature type="domain" description="FAD/NAD(P)-binding" evidence="11">
    <location>
        <begin position="141"/>
        <end position="362"/>
    </location>
</feature>
<protein>
    <submittedName>
        <fullName evidence="12">NADH oxidase</fullName>
        <ecNumber evidence="12">1.-.-.-</ecNumber>
    </submittedName>
</protein>
<keyword evidence="8" id="KW-0408">Iron</keyword>
<dbReference type="GO" id="GO:0010181">
    <property type="term" value="F:FMN binding"/>
    <property type="evidence" value="ECO:0007669"/>
    <property type="project" value="InterPro"/>
</dbReference>
<evidence type="ECO:0000256" key="3">
    <source>
        <dbReference type="ARBA" id="ARBA00011048"/>
    </source>
</evidence>
<evidence type="ECO:0000313" key="12">
    <source>
        <dbReference type="EMBL" id="MPM80903.1"/>
    </source>
</evidence>
<evidence type="ECO:0000259" key="10">
    <source>
        <dbReference type="Pfam" id="PF00724"/>
    </source>
</evidence>
<dbReference type="Pfam" id="PF07992">
    <property type="entry name" value="Pyr_redox_2"/>
    <property type="match status" value="1"/>
</dbReference>
<dbReference type="InterPro" id="IPR001155">
    <property type="entry name" value="OxRdtase_FMN_N"/>
</dbReference>
<dbReference type="SUPFAM" id="SSF51395">
    <property type="entry name" value="FMN-linked oxidoreductases"/>
    <property type="match status" value="1"/>
</dbReference>
<dbReference type="SUPFAM" id="SSF51905">
    <property type="entry name" value="FAD/NAD(P)-binding domain"/>
    <property type="match status" value="1"/>
</dbReference>
<dbReference type="InterPro" id="IPR036188">
    <property type="entry name" value="FAD/NAD-bd_sf"/>
</dbReference>
<keyword evidence="7 12" id="KW-0560">Oxidoreductase</keyword>
<dbReference type="InterPro" id="IPR051793">
    <property type="entry name" value="NADH:flavin_oxidoreductase"/>
</dbReference>